<dbReference type="EMBL" id="MK072041">
    <property type="protein sequence ID" value="AYV77364.1"/>
    <property type="molecule type" value="Genomic_DNA"/>
</dbReference>
<proteinExistence type="predicted"/>
<protein>
    <submittedName>
        <fullName evidence="1">Uncharacterized protein</fullName>
    </submittedName>
</protein>
<name>A0A3G4ZSS3_9VIRU</name>
<accession>A0A3G4ZSS3</accession>
<sequence length="130" mass="14871">MEAQGQAQAQGQIQIQVKAEPQKLQEIVCRTLGFRETSGDKNDANGGKYRRGIIYYKYNRLTHVLEYGASIFQTSLAKGQKYDSAGHHKTAKGRLEKHPVIVYDFADDKTLPDFNMRLRQLLFKYGCRSK</sequence>
<evidence type="ECO:0000313" key="1">
    <source>
        <dbReference type="EMBL" id="AYV77364.1"/>
    </source>
</evidence>
<organism evidence="1">
    <name type="scientific">Barrevirus sp</name>
    <dbReference type="NCBI Taxonomy" id="2487763"/>
    <lineage>
        <taxon>Viruses</taxon>
        <taxon>Varidnaviria</taxon>
        <taxon>Bamfordvirae</taxon>
        <taxon>Nucleocytoviricota</taxon>
        <taxon>Megaviricetes</taxon>
        <taxon>Imitervirales</taxon>
        <taxon>Mimiviridae</taxon>
        <taxon>Klosneuvirinae</taxon>
    </lineage>
</organism>
<reference evidence="1" key="1">
    <citation type="submission" date="2018-10" db="EMBL/GenBank/DDBJ databases">
        <title>Hidden diversity of soil giant viruses.</title>
        <authorList>
            <person name="Schulz F."/>
            <person name="Alteio L."/>
            <person name="Goudeau D."/>
            <person name="Ryan E.M."/>
            <person name="Malmstrom R.R."/>
            <person name="Blanchard J."/>
            <person name="Woyke T."/>
        </authorList>
    </citation>
    <scope>NUCLEOTIDE SEQUENCE</scope>
    <source>
        <strain evidence="1">BAV1</strain>
    </source>
</reference>
<gene>
    <name evidence="1" type="ORF">Barrevirus44_2</name>
</gene>